<evidence type="ECO:0000313" key="1">
    <source>
        <dbReference type="EMBL" id="CAF9904448.1"/>
    </source>
</evidence>
<evidence type="ECO:0000313" key="2">
    <source>
        <dbReference type="Proteomes" id="UP000664534"/>
    </source>
</evidence>
<gene>
    <name evidence="1" type="ORF">IMSHALPRED_000060</name>
</gene>
<protein>
    <submittedName>
        <fullName evidence="1">Uncharacterized protein</fullName>
    </submittedName>
</protein>
<sequence length="140" mass="16206">MNRLGEGRRFWKMDEQAISQREYDIVRNHLTDVVEELRQAREGSVDTQDLNAQLEIERVRSQEVQATADEAVRAREQSESQLATARVELQVLHESWLFYSIQLLRYPGSQESNTIGLKSGEEAGVLKFQNGDFQFSFKNK</sequence>
<name>A0A8H3I4L9_9LECA</name>
<reference evidence="1" key="1">
    <citation type="submission" date="2021-03" db="EMBL/GenBank/DDBJ databases">
        <authorList>
            <person name="Tagirdzhanova G."/>
        </authorList>
    </citation>
    <scope>NUCLEOTIDE SEQUENCE</scope>
</reference>
<dbReference type="Proteomes" id="UP000664534">
    <property type="component" value="Unassembled WGS sequence"/>
</dbReference>
<keyword evidence="2" id="KW-1185">Reference proteome</keyword>
<organism evidence="1 2">
    <name type="scientific">Imshaugia aleurites</name>
    <dbReference type="NCBI Taxonomy" id="172621"/>
    <lineage>
        <taxon>Eukaryota</taxon>
        <taxon>Fungi</taxon>
        <taxon>Dikarya</taxon>
        <taxon>Ascomycota</taxon>
        <taxon>Pezizomycotina</taxon>
        <taxon>Lecanoromycetes</taxon>
        <taxon>OSLEUM clade</taxon>
        <taxon>Lecanoromycetidae</taxon>
        <taxon>Lecanorales</taxon>
        <taxon>Lecanorineae</taxon>
        <taxon>Parmeliaceae</taxon>
        <taxon>Imshaugia</taxon>
    </lineage>
</organism>
<accession>A0A8H3I4L9</accession>
<dbReference type="AlphaFoldDB" id="A0A8H3I4L9"/>
<comment type="caution">
    <text evidence="1">The sequence shown here is derived from an EMBL/GenBank/DDBJ whole genome shotgun (WGS) entry which is preliminary data.</text>
</comment>
<dbReference type="EMBL" id="CAJPDT010000001">
    <property type="protein sequence ID" value="CAF9904448.1"/>
    <property type="molecule type" value="Genomic_DNA"/>
</dbReference>
<proteinExistence type="predicted"/>